<evidence type="ECO:0000313" key="6">
    <source>
        <dbReference type="EMBL" id="JAP96370.1"/>
    </source>
</evidence>
<keyword evidence="4" id="KW-0067">ATP-binding</keyword>
<keyword evidence="1" id="KW-0808">Transferase</keyword>
<dbReference type="GO" id="GO:0004674">
    <property type="term" value="F:protein serine/threonine kinase activity"/>
    <property type="evidence" value="ECO:0007669"/>
    <property type="project" value="InterPro"/>
</dbReference>
<dbReference type="GO" id="GO:0016020">
    <property type="term" value="C:membrane"/>
    <property type="evidence" value="ECO:0007669"/>
    <property type="project" value="TreeGrafter"/>
</dbReference>
<evidence type="ECO:0000259" key="5">
    <source>
        <dbReference type="PROSITE" id="PS50011"/>
    </source>
</evidence>
<dbReference type="SUPFAM" id="SSF52540">
    <property type="entry name" value="P-loop containing nucleoside triphosphate hydrolases"/>
    <property type="match status" value="1"/>
</dbReference>
<dbReference type="GO" id="GO:0005776">
    <property type="term" value="C:autophagosome"/>
    <property type="evidence" value="ECO:0007669"/>
    <property type="project" value="TreeGrafter"/>
</dbReference>
<dbReference type="PROSITE" id="PS50011">
    <property type="entry name" value="PROTEIN_KINASE_DOM"/>
    <property type="match status" value="1"/>
</dbReference>
<dbReference type="InterPro" id="IPR045269">
    <property type="entry name" value="Atg1-like"/>
</dbReference>
<dbReference type="PROSITE" id="PS00108">
    <property type="entry name" value="PROTEIN_KINASE_ST"/>
    <property type="match status" value="1"/>
</dbReference>
<dbReference type="GO" id="GO:0005524">
    <property type="term" value="F:ATP binding"/>
    <property type="evidence" value="ECO:0007669"/>
    <property type="project" value="UniProtKB-KW"/>
</dbReference>
<accession>A0A146KI21</accession>
<feature type="non-terminal residue" evidence="6">
    <location>
        <position position="493"/>
    </location>
</feature>
<dbReference type="InterPro" id="IPR001806">
    <property type="entry name" value="Small_GTPase"/>
</dbReference>
<dbReference type="GO" id="GO:0003924">
    <property type="term" value="F:GTPase activity"/>
    <property type="evidence" value="ECO:0007669"/>
    <property type="project" value="InterPro"/>
</dbReference>
<dbReference type="GO" id="GO:0010506">
    <property type="term" value="P:regulation of autophagy"/>
    <property type="evidence" value="ECO:0007669"/>
    <property type="project" value="InterPro"/>
</dbReference>
<dbReference type="Gene3D" id="3.40.50.300">
    <property type="entry name" value="P-loop containing nucleotide triphosphate hydrolases"/>
    <property type="match status" value="1"/>
</dbReference>
<dbReference type="SMART" id="SM00220">
    <property type="entry name" value="S_TKc"/>
    <property type="match status" value="1"/>
</dbReference>
<organism evidence="6">
    <name type="scientific">Trepomonas sp. PC1</name>
    <dbReference type="NCBI Taxonomy" id="1076344"/>
    <lineage>
        <taxon>Eukaryota</taxon>
        <taxon>Metamonada</taxon>
        <taxon>Diplomonadida</taxon>
        <taxon>Hexamitidae</taxon>
        <taxon>Hexamitinae</taxon>
        <taxon>Trepomonas</taxon>
    </lineage>
</organism>
<evidence type="ECO:0000256" key="3">
    <source>
        <dbReference type="ARBA" id="ARBA00022777"/>
    </source>
</evidence>
<name>A0A146KI21_9EUKA</name>
<dbReference type="AlphaFoldDB" id="A0A146KI21"/>
<dbReference type="PRINTS" id="PR00449">
    <property type="entry name" value="RASTRNSFRMNG"/>
</dbReference>
<dbReference type="SMART" id="SM00175">
    <property type="entry name" value="RAB"/>
    <property type="match status" value="1"/>
</dbReference>
<dbReference type="PANTHER" id="PTHR24348:SF22">
    <property type="entry name" value="NON-SPECIFIC SERINE_THREONINE PROTEIN KINASE"/>
    <property type="match status" value="1"/>
</dbReference>
<dbReference type="GO" id="GO:0000407">
    <property type="term" value="C:phagophore assembly site"/>
    <property type="evidence" value="ECO:0007669"/>
    <property type="project" value="TreeGrafter"/>
</dbReference>
<dbReference type="PROSITE" id="PS51419">
    <property type="entry name" value="RAB"/>
    <property type="match status" value="1"/>
</dbReference>
<evidence type="ECO:0000256" key="1">
    <source>
        <dbReference type="ARBA" id="ARBA00022679"/>
    </source>
</evidence>
<dbReference type="Pfam" id="PF00071">
    <property type="entry name" value="Ras"/>
    <property type="match status" value="1"/>
</dbReference>
<keyword evidence="3 6" id="KW-0418">Kinase</keyword>
<sequence length="493" mass="57527">MKCYEIIRFKKVNQQTQEVEIDENEQEKEMLILVLEYINGKTLDKFVQSQLKFSQHPDDLLKDHLDSIENQIHEILKDEIMKPDVRYYYHSLVRDLVGNSAKQINLQTTTINVENDQNLEESQSKNVISYLETVKNIFLQVLDVFIFIQKNQIIHRDLKPDNIMITRQLQVKIIDFGSAKDCKKQVEREAMVGTYGYMAPEVFLAKRNSELKYTDKVDAWAMGGILFFMLFGYHPYLQCRNMEIQRLQNTYGMYLPTNLRGDDYVDRIFIEVIEAAFIVDFNLRADAIQLKNIFMRSVAPKNQQEFKSQQPVKCLKIVLLGQFGVGKTTILKKMSHNNSEQRVSIVHRQIIINNEPVLLEFHDTVGSEQRGKSMMPSIVQHSDLVFLVFKTTDEESFGALQYWRGVATRFSTKMVIKVLANVFDEQNVGFDTQQAKIYPVRKDDDVAIEQILYNSVIECIEQDCFEYKIPVMDLKIDEIKGIQMQVEQKKKCC</sequence>
<feature type="domain" description="Protein kinase" evidence="5">
    <location>
        <begin position="1"/>
        <end position="295"/>
    </location>
</feature>
<dbReference type="InterPro" id="IPR000719">
    <property type="entry name" value="Prot_kinase_dom"/>
</dbReference>
<dbReference type="Gene3D" id="1.10.510.10">
    <property type="entry name" value="Transferase(Phosphotransferase) domain 1"/>
    <property type="match status" value="1"/>
</dbReference>
<dbReference type="InterPro" id="IPR008271">
    <property type="entry name" value="Ser/Thr_kinase_AS"/>
</dbReference>
<dbReference type="Pfam" id="PF00069">
    <property type="entry name" value="Pkinase"/>
    <property type="match status" value="1"/>
</dbReference>
<evidence type="ECO:0000256" key="2">
    <source>
        <dbReference type="ARBA" id="ARBA00022741"/>
    </source>
</evidence>
<dbReference type="InterPro" id="IPR027417">
    <property type="entry name" value="P-loop_NTPase"/>
</dbReference>
<dbReference type="SUPFAM" id="SSF56112">
    <property type="entry name" value="Protein kinase-like (PK-like)"/>
    <property type="match status" value="1"/>
</dbReference>
<gene>
    <name evidence="6" type="ORF">TPC1_10316</name>
</gene>
<dbReference type="GO" id="GO:0005829">
    <property type="term" value="C:cytosol"/>
    <property type="evidence" value="ECO:0007669"/>
    <property type="project" value="TreeGrafter"/>
</dbReference>
<dbReference type="PANTHER" id="PTHR24348">
    <property type="entry name" value="SERINE/THREONINE-PROTEIN KINASE UNC-51-RELATED"/>
    <property type="match status" value="1"/>
</dbReference>
<dbReference type="InterPro" id="IPR011009">
    <property type="entry name" value="Kinase-like_dom_sf"/>
</dbReference>
<keyword evidence="2" id="KW-0547">Nucleotide-binding</keyword>
<evidence type="ECO:0000256" key="4">
    <source>
        <dbReference type="ARBA" id="ARBA00022840"/>
    </source>
</evidence>
<proteinExistence type="predicted"/>
<protein>
    <submittedName>
        <fullName evidence="6">Protein kinase domain-containing protein</fullName>
    </submittedName>
</protein>
<reference evidence="6" key="1">
    <citation type="submission" date="2015-07" db="EMBL/GenBank/DDBJ databases">
        <title>Adaptation to a free-living lifestyle via gene acquisitions in the diplomonad Trepomonas sp. PC1.</title>
        <authorList>
            <person name="Xu F."/>
            <person name="Jerlstrom-Hultqvist J."/>
            <person name="Kolisko M."/>
            <person name="Simpson A.G.B."/>
            <person name="Roger A.J."/>
            <person name="Svard S.G."/>
            <person name="Andersson J.O."/>
        </authorList>
    </citation>
    <scope>NUCLEOTIDE SEQUENCE</scope>
    <source>
        <strain evidence="6">PC1</strain>
    </source>
</reference>
<dbReference type="GO" id="GO:0000045">
    <property type="term" value="P:autophagosome assembly"/>
    <property type="evidence" value="ECO:0007669"/>
    <property type="project" value="TreeGrafter"/>
</dbReference>
<dbReference type="GO" id="GO:0005525">
    <property type="term" value="F:GTP binding"/>
    <property type="evidence" value="ECO:0007669"/>
    <property type="project" value="InterPro"/>
</dbReference>
<dbReference type="EMBL" id="GDID01000236">
    <property type="protein sequence ID" value="JAP96370.1"/>
    <property type="molecule type" value="Transcribed_RNA"/>
</dbReference>